<dbReference type="SUPFAM" id="SSF52540">
    <property type="entry name" value="P-loop containing nucleoside triphosphate hydrolases"/>
    <property type="match status" value="1"/>
</dbReference>
<protein>
    <recommendedName>
        <fullName evidence="2">AAA+ ATPase domain-containing protein</fullName>
    </recommendedName>
</protein>
<dbReference type="InterPro" id="IPR003593">
    <property type="entry name" value="AAA+_ATPase"/>
</dbReference>
<dbReference type="Pfam" id="PF22942">
    <property type="entry name" value="DUF7025"/>
    <property type="match status" value="1"/>
</dbReference>
<dbReference type="EMBL" id="JAADJG010000139">
    <property type="protein sequence ID" value="KAF4453922.1"/>
    <property type="molecule type" value="Genomic_DNA"/>
</dbReference>
<dbReference type="Pfam" id="PF23232">
    <property type="entry name" value="AAA_lid_13"/>
    <property type="match status" value="1"/>
</dbReference>
<dbReference type="InterPro" id="IPR003959">
    <property type="entry name" value="ATPase_AAA_core"/>
</dbReference>
<dbReference type="PANTHER" id="PTHR46411">
    <property type="entry name" value="FAMILY ATPASE, PUTATIVE-RELATED"/>
    <property type="match status" value="1"/>
</dbReference>
<evidence type="ECO:0000313" key="4">
    <source>
        <dbReference type="Proteomes" id="UP000605986"/>
    </source>
</evidence>
<feature type="domain" description="AAA+ ATPase" evidence="2">
    <location>
        <begin position="554"/>
        <end position="698"/>
    </location>
</feature>
<dbReference type="PANTHER" id="PTHR46411:SF2">
    <property type="entry name" value="AAA+ ATPASE DOMAIN-CONTAINING PROTEIN"/>
    <property type="match status" value="1"/>
</dbReference>
<evidence type="ECO:0000256" key="1">
    <source>
        <dbReference type="SAM" id="MobiDB-lite"/>
    </source>
</evidence>
<proteinExistence type="predicted"/>
<dbReference type="GO" id="GO:0016887">
    <property type="term" value="F:ATP hydrolysis activity"/>
    <property type="evidence" value="ECO:0007669"/>
    <property type="project" value="InterPro"/>
</dbReference>
<dbReference type="SMART" id="SM00382">
    <property type="entry name" value="AAA"/>
    <property type="match status" value="1"/>
</dbReference>
<dbReference type="InterPro" id="IPR054289">
    <property type="entry name" value="DUF7025"/>
</dbReference>
<gene>
    <name evidence="3" type="ORF">F53441_3447</name>
</gene>
<name>A0A8H4KMM5_9HYPO</name>
<reference evidence="3" key="1">
    <citation type="submission" date="2020-01" db="EMBL/GenBank/DDBJ databases">
        <title>Identification and distribution of gene clusters putatively required for synthesis of sphingolipid metabolism inhibitors in phylogenetically diverse species of the filamentous fungus Fusarium.</title>
        <authorList>
            <person name="Kim H.-S."/>
            <person name="Busman M."/>
            <person name="Brown D.W."/>
            <person name="Divon H."/>
            <person name="Uhlig S."/>
            <person name="Proctor R.H."/>
        </authorList>
    </citation>
    <scope>NUCLEOTIDE SEQUENCE</scope>
    <source>
        <strain evidence="3">NRRL 53441</strain>
    </source>
</reference>
<organism evidence="3 4">
    <name type="scientific">Fusarium austroafricanum</name>
    <dbReference type="NCBI Taxonomy" id="2364996"/>
    <lineage>
        <taxon>Eukaryota</taxon>
        <taxon>Fungi</taxon>
        <taxon>Dikarya</taxon>
        <taxon>Ascomycota</taxon>
        <taxon>Pezizomycotina</taxon>
        <taxon>Sordariomycetes</taxon>
        <taxon>Hypocreomycetidae</taxon>
        <taxon>Hypocreales</taxon>
        <taxon>Nectriaceae</taxon>
        <taxon>Fusarium</taxon>
        <taxon>Fusarium concolor species complex</taxon>
    </lineage>
</organism>
<accession>A0A8H4KMM5</accession>
<comment type="caution">
    <text evidence="3">The sequence shown here is derived from an EMBL/GenBank/DDBJ whole genome shotgun (WGS) entry which is preliminary data.</text>
</comment>
<dbReference type="Pfam" id="PF00004">
    <property type="entry name" value="AAA"/>
    <property type="match status" value="1"/>
</dbReference>
<dbReference type="OrthoDB" id="10042665at2759"/>
<dbReference type="InterPro" id="IPR056599">
    <property type="entry name" value="AAA_lid_fung"/>
</dbReference>
<evidence type="ECO:0000259" key="2">
    <source>
        <dbReference type="SMART" id="SM00382"/>
    </source>
</evidence>
<dbReference type="Gene3D" id="3.40.50.300">
    <property type="entry name" value="P-loop containing nucleotide triphosphate hydrolases"/>
    <property type="match status" value="1"/>
</dbReference>
<dbReference type="AlphaFoldDB" id="A0A8H4KMM5"/>
<dbReference type="InterPro" id="IPR027417">
    <property type="entry name" value="P-loop_NTPase"/>
</dbReference>
<feature type="region of interest" description="Disordered" evidence="1">
    <location>
        <begin position="1"/>
        <end position="33"/>
    </location>
</feature>
<keyword evidence="4" id="KW-1185">Reference proteome</keyword>
<evidence type="ECO:0000313" key="3">
    <source>
        <dbReference type="EMBL" id="KAF4453922.1"/>
    </source>
</evidence>
<sequence>MSRKRQRLSSDDLQHGPRASCSTKLTRPDYHSTSGAKIDEIDCRRSSSPSLPVARARKKPITTVDWRAELCRVLEQHHNVSNEDLLDELDGAFEELKESRRWRLQAKKADLNVPPRYQVLYRIRCDESGEGDVEDYTIFEESPWVVESGRYNFHLRGGSAISNLDLYLEKNKNIAFLVYVDFVCCNEPPPEVAQRPSDHYHPIEEDALLLQTKESITVVSTHLHSELENLALSVLEDIPHPDFSDLASDISFPYLWWFHRREQIDEAITEREVESRCDLPILQDYIVNRSQKNWTKVDNLTSRGLITLEYLDYIYIPGQVIISNTGDRDIAQTRCYRIDDWVKNDYQDPEELFIHVRSWSFDGTFKQVEEYLSIDLPRNKDEFEIESLSYYPERFARPGLIQALLDRGKMFWRCRNRKYVSTPDIGGDGMQNSLDSRFMIDMETYKYMHPQEANKSAISEEGILDTINPEVMDQDEPLLDDSFFKCLPTNIVGYNMHKKEWINLQVHSLREVQWNNQAFEYLVISKVTKELIKAVVMNQLGSQANADLIHGKGNGLFMLLHGGPGTGKTLTAESVAEIAKRPLYRVTCGDIGTKAEDVEKYLEVVLYLGKTWGCGITPNSPGSRVSANITPVVLLDEADVFLEQRSLFNIERNALVSVFLRVLEYYDGILILTSNRVGIFDEAFRSRIQLSLRYNKLGQTERHQIWENFLQHLDNFQQTVRARSASQSQQIPLIGYGMDIPDLRKHLDELSQANLNGREIRNSLSIARQLALYRQEALQFHHLKDVMDEAKKFDDYLNKVHDGYSADDISRGRRER</sequence>
<dbReference type="Proteomes" id="UP000605986">
    <property type="component" value="Unassembled WGS sequence"/>
</dbReference>
<feature type="compositionally biased region" description="Polar residues" evidence="1">
    <location>
        <begin position="20"/>
        <end position="33"/>
    </location>
</feature>
<dbReference type="GO" id="GO:0005524">
    <property type="term" value="F:ATP binding"/>
    <property type="evidence" value="ECO:0007669"/>
    <property type="project" value="InterPro"/>
</dbReference>